<keyword evidence="3" id="KW-1185">Reference proteome</keyword>
<feature type="domain" description="Tf2-1-like SH3-like" evidence="1">
    <location>
        <begin position="36"/>
        <end position="101"/>
    </location>
</feature>
<sequence length="157" mass="18282">DTAEAVEKIRKRMIAAQNRQKFYADPECRPLHFSIGDKVFLKVAPMKGVMRFGKKRKLSPSFIGPYEILEKVGNVAYRLALPLELSGVHNVFHISMLRRYVSDPSHVLSQEPLELNPKLTYEEHPVQILDRRKKELRNRKIPLVKVLWRNHSIEEAT</sequence>
<name>A0A2P5CBY7_PARAD</name>
<evidence type="ECO:0000259" key="1">
    <source>
        <dbReference type="Pfam" id="PF24626"/>
    </source>
</evidence>
<accession>A0A2P5CBY7</accession>
<dbReference type="EMBL" id="JXTB01000148">
    <property type="protein sequence ID" value="PON58573.1"/>
    <property type="molecule type" value="Genomic_DNA"/>
</dbReference>
<dbReference type="InterPro" id="IPR056924">
    <property type="entry name" value="SH3_Tf2-1"/>
</dbReference>
<proteinExistence type="predicted"/>
<evidence type="ECO:0000313" key="3">
    <source>
        <dbReference type="Proteomes" id="UP000237105"/>
    </source>
</evidence>
<dbReference type="PANTHER" id="PTHR46148:SF57">
    <property type="entry name" value="OS12G0499874 PROTEIN"/>
    <property type="match status" value="1"/>
</dbReference>
<protein>
    <recommendedName>
        <fullName evidence="1">Tf2-1-like SH3-like domain-containing protein</fullName>
    </recommendedName>
</protein>
<organism evidence="2 3">
    <name type="scientific">Parasponia andersonii</name>
    <name type="common">Sponia andersonii</name>
    <dbReference type="NCBI Taxonomy" id="3476"/>
    <lineage>
        <taxon>Eukaryota</taxon>
        <taxon>Viridiplantae</taxon>
        <taxon>Streptophyta</taxon>
        <taxon>Embryophyta</taxon>
        <taxon>Tracheophyta</taxon>
        <taxon>Spermatophyta</taxon>
        <taxon>Magnoliopsida</taxon>
        <taxon>eudicotyledons</taxon>
        <taxon>Gunneridae</taxon>
        <taxon>Pentapetalae</taxon>
        <taxon>rosids</taxon>
        <taxon>fabids</taxon>
        <taxon>Rosales</taxon>
        <taxon>Cannabaceae</taxon>
        <taxon>Parasponia</taxon>
    </lineage>
</organism>
<gene>
    <name evidence="2" type="ORF">PanWU01x14_166040</name>
</gene>
<dbReference type="Pfam" id="PF24626">
    <property type="entry name" value="SH3_Tf2-1"/>
    <property type="match status" value="1"/>
</dbReference>
<dbReference type="PANTHER" id="PTHR46148">
    <property type="entry name" value="CHROMO DOMAIN-CONTAINING PROTEIN"/>
    <property type="match status" value="1"/>
</dbReference>
<dbReference type="OrthoDB" id="1191422at2759"/>
<comment type="caution">
    <text evidence="2">The sequence shown here is derived from an EMBL/GenBank/DDBJ whole genome shotgun (WGS) entry which is preliminary data.</text>
</comment>
<dbReference type="Proteomes" id="UP000237105">
    <property type="component" value="Unassembled WGS sequence"/>
</dbReference>
<feature type="non-terminal residue" evidence="2">
    <location>
        <position position="1"/>
    </location>
</feature>
<reference evidence="3" key="1">
    <citation type="submission" date="2016-06" db="EMBL/GenBank/DDBJ databases">
        <title>Parallel loss of symbiosis genes in relatives of nitrogen-fixing non-legume Parasponia.</title>
        <authorList>
            <person name="Van Velzen R."/>
            <person name="Holmer R."/>
            <person name="Bu F."/>
            <person name="Rutten L."/>
            <person name="Van Zeijl A."/>
            <person name="Liu W."/>
            <person name="Santuari L."/>
            <person name="Cao Q."/>
            <person name="Sharma T."/>
            <person name="Shen D."/>
            <person name="Roswanjaya Y."/>
            <person name="Wardhani T."/>
            <person name="Kalhor M.S."/>
            <person name="Jansen J."/>
            <person name="Van den Hoogen J."/>
            <person name="Gungor B."/>
            <person name="Hartog M."/>
            <person name="Hontelez J."/>
            <person name="Verver J."/>
            <person name="Yang W.-C."/>
            <person name="Schijlen E."/>
            <person name="Repin R."/>
            <person name="Schilthuizen M."/>
            <person name="Schranz E."/>
            <person name="Heidstra R."/>
            <person name="Miyata K."/>
            <person name="Fedorova E."/>
            <person name="Kohlen W."/>
            <person name="Bisseling T."/>
            <person name="Smit S."/>
            <person name="Geurts R."/>
        </authorList>
    </citation>
    <scope>NUCLEOTIDE SEQUENCE [LARGE SCALE GENOMIC DNA]</scope>
    <source>
        <strain evidence="3">cv. WU1-14</strain>
    </source>
</reference>
<evidence type="ECO:0000313" key="2">
    <source>
        <dbReference type="EMBL" id="PON58573.1"/>
    </source>
</evidence>
<dbReference type="AlphaFoldDB" id="A0A2P5CBY7"/>